<organism evidence="10 11">
    <name type="scientific">Tilletia indica</name>
    <dbReference type="NCBI Taxonomy" id="43049"/>
    <lineage>
        <taxon>Eukaryota</taxon>
        <taxon>Fungi</taxon>
        <taxon>Dikarya</taxon>
        <taxon>Basidiomycota</taxon>
        <taxon>Ustilaginomycotina</taxon>
        <taxon>Exobasidiomycetes</taxon>
        <taxon>Tilletiales</taxon>
        <taxon>Tilletiaceae</taxon>
        <taxon>Tilletia</taxon>
    </lineage>
</organism>
<dbReference type="GO" id="GO:0005886">
    <property type="term" value="C:plasma membrane"/>
    <property type="evidence" value="ECO:0007669"/>
    <property type="project" value="TreeGrafter"/>
</dbReference>
<accession>A0A177TMK0</accession>
<keyword evidence="3" id="KW-0589">Pheromone response</keyword>
<dbReference type="InterPro" id="IPR001546">
    <property type="entry name" value="GPCR_Pheromne_A_rcpt"/>
</dbReference>
<comment type="similarity">
    <text evidence="2">Belongs to the G-protein coupled receptor 4 family.</text>
</comment>
<dbReference type="EMBL" id="LWDF02000061">
    <property type="protein sequence ID" value="KAE8258677.1"/>
    <property type="molecule type" value="Genomic_DNA"/>
</dbReference>
<reference evidence="10" key="1">
    <citation type="submission" date="2016-04" db="EMBL/GenBank/DDBJ databases">
        <authorList>
            <person name="Nguyen H.D."/>
            <person name="Samba Siva P."/>
            <person name="Cullis J."/>
            <person name="Levesque C.A."/>
            <person name="Hambleton S."/>
        </authorList>
    </citation>
    <scope>NUCLEOTIDE SEQUENCE</scope>
    <source>
        <strain evidence="10">DAOMC 236416</strain>
    </source>
</reference>
<dbReference type="AlphaFoldDB" id="A0A177TMK0"/>
<evidence type="ECO:0000256" key="9">
    <source>
        <dbReference type="ARBA" id="ARBA00023224"/>
    </source>
</evidence>
<dbReference type="PRINTS" id="PR00899">
    <property type="entry name" value="GPCRSTE3"/>
</dbReference>
<keyword evidence="5" id="KW-1133">Transmembrane helix</keyword>
<keyword evidence="9" id="KW-0807">Transducer</keyword>
<keyword evidence="4" id="KW-0812">Transmembrane</keyword>
<dbReference type="GO" id="GO:0000750">
    <property type="term" value="P:pheromone-dependent signal transduction involved in conjugation with cellular fusion"/>
    <property type="evidence" value="ECO:0007669"/>
    <property type="project" value="TreeGrafter"/>
</dbReference>
<dbReference type="PANTHER" id="PTHR28097:SF1">
    <property type="entry name" value="PHEROMONE A FACTOR RECEPTOR"/>
    <property type="match status" value="1"/>
</dbReference>
<dbReference type="PANTHER" id="PTHR28097">
    <property type="entry name" value="PHEROMONE A FACTOR RECEPTOR"/>
    <property type="match status" value="1"/>
</dbReference>
<evidence type="ECO:0000313" key="11">
    <source>
        <dbReference type="Proteomes" id="UP000077521"/>
    </source>
</evidence>
<dbReference type="Proteomes" id="UP000077521">
    <property type="component" value="Unassembled WGS sequence"/>
</dbReference>
<evidence type="ECO:0000256" key="5">
    <source>
        <dbReference type="ARBA" id="ARBA00022989"/>
    </source>
</evidence>
<gene>
    <name evidence="10" type="ORF">A4X13_0g1523</name>
</gene>
<keyword evidence="8" id="KW-0675">Receptor</keyword>
<keyword evidence="6" id="KW-0297">G-protein coupled receptor</keyword>
<sequence>MKDHAYGPLGIVAVILAASVLPWHIKAKNSGVLILCSWLIISVACLTINSFIWWNDTEIRCQIWCDISTKITFGAFMGLPCSSVCILRQLEEIGSTRRVRSTAKDRKHQLYFDLGVGVGIPLVYMILHIVNQGHRFDISESIGCFPTYYLTPVAIVLVLVPPVVASTVALIYSFLALRWFVIRRRQFNAVLQNSHTGLNRNRYLRLMAMAGTEALWSFPINVTILVSKFTLQDKPIHPYLSWSDTHFQFSRIDQYTSAFWDSAPGLKAYWKASLCLGRYGALVGCFFLFVFFGTGNDALKFYGAVLRKILPIPSRTQATRKPTMSSSQDHWNIEGTVRTIVYGTQRKHHDFVQRSETAEQILGAPAKMPTELALDTLLSYSSRAAKRTTEKLSSREHCSSSVPELTHHVIKALRRIIFYELNHLWYRECLLDYLLTHPAFATQTWVKLWRLEMGCPM</sequence>
<evidence type="ECO:0000313" key="10">
    <source>
        <dbReference type="EMBL" id="KAE8258677.1"/>
    </source>
</evidence>
<evidence type="ECO:0000256" key="4">
    <source>
        <dbReference type="ARBA" id="ARBA00022692"/>
    </source>
</evidence>
<proteinExistence type="inferred from homology"/>
<dbReference type="InterPro" id="IPR001499">
    <property type="entry name" value="GPCR_STE3"/>
</dbReference>
<dbReference type="GO" id="GO:0004933">
    <property type="term" value="F:mating-type a-factor pheromone receptor activity"/>
    <property type="evidence" value="ECO:0007669"/>
    <property type="project" value="InterPro"/>
</dbReference>
<comment type="caution">
    <text evidence="10">The sequence shown here is derived from an EMBL/GenBank/DDBJ whole genome shotgun (WGS) entry which is preliminary data.</text>
</comment>
<dbReference type="PRINTS" id="PR00900">
    <property type="entry name" value="PHEROMONEAR"/>
</dbReference>
<dbReference type="CDD" id="cd14966">
    <property type="entry name" value="7tmD_STE3"/>
    <property type="match status" value="1"/>
</dbReference>
<evidence type="ECO:0000256" key="6">
    <source>
        <dbReference type="ARBA" id="ARBA00023040"/>
    </source>
</evidence>
<comment type="subcellular location">
    <subcellularLocation>
        <location evidence="1">Membrane</location>
        <topology evidence="1">Multi-pass membrane protein</topology>
    </subcellularLocation>
</comment>
<evidence type="ECO:0000256" key="3">
    <source>
        <dbReference type="ARBA" id="ARBA00022507"/>
    </source>
</evidence>
<evidence type="ECO:0000256" key="1">
    <source>
        <dbReference type="ARBA" id="ARBA00004141"/>
    </source>
</evidence>
<evidence type="ECO:0000256" key="2">
    <source>
        <dbReference type="ARBA" id="ARBA00011085"/>
    </source>
</evidence>
<evidence type="ECO:0000256" key="8">
    <source>
        <dbReference type="ARBA" id="ARBA00023170"/>
    </source>
</evidence>
<keyword evidence="11" id="KW-1185">Reference proteome</keyword>
<protein>
    <submittedName>
        <fullName evidence="10">Uncharacterized protein</fullName>
    </submittedName>
</protein>
<keyword evidence="7" id="KW-0472">Membrane</keyword>
<reference evidence="10" key="2">
    <citation type="journal article" date="2019" name="IMA Fungus">
        <title>Genome sequencing and comparison of five Tilletia species to identify candidate genes for the detection of regulated species infecting wheat.</title>
        <authorList>
            <person name="Nguyen H.D.T."/>
            <person name="Sultana T."/>
            <person name="Kesanakurti P."/>
            <person name="Hambleton S."/>
        </authorList>
    </citation>
    <scope>NUCLEOTIDE SEQUENCE</scope>
    <source>
        <strain evidence="10">DAOMC 236416</strain>
    </source>
</reference>
<evidence type="ECO:0000256" key="7">
    <source>
        <dbReference type="ARBA" id="ARBA00023136"/>
    </source>
</evidence>
<name>A0A177TMK0_9BASI</name>
<dbReference type="Pfam" id="PF02076">
    <property type="entry name" value="STE3"/>
    <property type="match status" value="1"/>
</dbReference>